<dbReference type="eggNOG" id="COG0520">
    <property type="taxonomic scope" value="Bacteria"/>
</dbReference>
<reference evidence="4 5" key="1">
    <citation type="journal article" date="2014" name="Genome Announc.">
        <title>Genome Sequence of Gammaproteobacterial Pseudohaliea rubra Type Strain DSM 19751, Isolated from Coastal Seawater of the Mediterranean Sea.</title>
        <authorList>
            <person name="Spring S."/>
            <person name="Fiebig A."/>
            <person name="Riedel T."/>
            <person name="Goker M."/>
            <person name="Klenk H.P."/>
        </authorList>
    </citation>
    <scope>NUCLEOTIDE SEQUENCE [LARGE SCALE GENOMIC DNA]</scope>
    <source>
        <strain evidence="4 5">DSM 19751</strain>
    </source>
</reference>
<dbReference type="InterPro" id="IPR015424">
    <property type="entry name" value="PyrdxlP-dep_Trfase"/>
</dbReference>
<dbReference type="PANTHER" id="PTHR43686">
    <property type="entry name" value="SULFURTRANSFERASE-RELATED"/>
    <property type="match status" value="1"/>
</dbReference>
<dbReference type="EMBL" id="AUVB01000027">
    <property type="protein sequence ID" value="KGE04408.1"/>
    <property type="molecule type" value="Genomic_DNA"/>
</dbReference>
<dbReference type="Gene3D" id="3.40.640.10">
    <property type="entry name" value="Type I PLP-dependent aspartate aminotransferase-like (Major domain)"/>
    <property type="match status" value="1"/>
</dbReference>
<dbReference type="GO" id="GO:0031071">
    <property type="term" value="F:cysteine desulfurase activity"/>
    <property type="evidence" value="ECO:0007669"/>
    <property type="project" value="UniProtKB-EC"/>
</dbReference>
<protein>
    <submittedName>
        <fullName evidence="4">Cysteine desulfurase</fullName>
        <ecNumber evidence="4">2.8.1.7</ecNumber>
    </submittedName>
</protein>
<dbReference type="Proteomes" id="UP000029640">
    <property type="component" value="Unassembled WGS sequence"/>
</dbReference>
<dbReference type="PATRIC" id="fig|1265313.6.peg.978"/>
<dbReference type="InterPro" id="IPR015422">
    <property type="entry name" value="PyrdxlP-dep_Trfase_small"/>
</dbReference>
<dbReference type="HOGENOM" id="CLU_003433_9_3_6"/>
<feature type="region of interest" description="Disordered" evidence="2">
    <location>
        <begin position="1"/>
        <end position="22"/>
    </location>
</feature>
<dbReference type="EC" id="2.8.1.7" evidence="4"/>
<dbReference type="PANTHER" id="PTHR43686:SF1">
    <property type="entry name" value="AMINOTRAN_5 DOMAIN-CONTAINING PROTEIN"/>
    <property type="match status" value="1"/>
</dbReference>
<keyword evidence="4" id="KW-0808">Transferase</keyword>
<keyword evidence="5" id="KW-1185">Reference proteome</keyword>
<evidence type="ECO:0000256" key="1">
    <source>
        <dbReference type="ARBA" id="ARBA00022898"/>
    </source>
</evidence>
<proteinExistence type="predicted"/>
<gene>
    <name evidence="4" type="ORF">HRUBRA_00992</name>
</gene>
<evidence type="ECO:0000313" key="4">
    <source>
        <dbReference type="EMBL" id="KGE04408.1"/>
    </source>
</evidence>
<dbReference type="AlphaFoldDB" id="A0A095VTJ3"/>
<evidence type="ECO:0000256" key="2">
    <source>
        <dbReference type="SAM" id="MobiDB-lite"/>
    </source>
</evidence>
<accession>A0A095VTJ3</accession>
<name>A0A095VTJ3_9GAMM</name>
<dbReference type="InterPro" id="IPR000192">
    <property type="entry name" value="Aminotrans_V_dom"/>
</dbReference>
<evidence type="ECO:0000259" key="3">
    <source>
        <dbReference type="Pfam" id="PF00266"/>
    </source>
</evidence>
<dbReference type="STRING" id="1265313.HRUBRA_00992"/>
<dbReference type="SUPFAM" id="SSF53383">
    <property type="entry name" value="PLP-dependent transferases"/>
    <property type="match status" value="1"/>
</dbReference>
<dbReference type="Pfam" id="PF00266">
    <property type="entry name" value="Aminotran_5"/>
    <property type="match status" value="1"/>
</dbReference>
<dbReference type="Gene3D" id="3.90.1150.10">
    <property type="entry name" value="Aspartate Aminotransferase, domain 1"/>
    <property type="match status" value="1"/>
</dbReference>
<feature type="domain" description="Aminotransferase class V" evidence="3">
    <location>
        <begin position="53"/>
        <end position="424"/>
    </location>
</feature>
<comment type="caution">
    <text evidence="4">The sequence shown here is derived from an EMBL/GenBank/DDBJ whole genome shotgun (WGS) entry which is preliminary data.</text>
</comment>
<dbReference type="InterPro" id="IPR015421">
    <property type="entry name" value="PyrdxlP-dep_Trfase_major"/>
</dbReference>
<evidence type="ECO:0000313" key="5">
    <source>
        <dbReference type="Proteomes" id="UP000029640"/>
    </source>
</evidence>
<keyword evidence="1" id="KW-0663">Pyridoxal phosphate</keyword>
<sequence length="592" mass="63203">MSFEQRPIMMPGQLQESSSMSSTANNALIERIRTGVIGQGRPIATPFGQRPLIYADYTASGRALDLVEDTLREQVLPWYANTHTETSFTGAQTTALREEARAVIHAALGGGEDDKIIFCGSGATAAINRLIAILGLRLPRDLDRRYALSAQIPEAERPVVFVGPYEHHSNELPWRESIADVVPITLNETGGIDQTALGEALARYRDRPLRIGSFSAASNVTGIRSDVPAITRQLKAAGALAFWDYAAAGPYVGIDLNAPDAPIDAVFLSPHKFVGGPGTPGVLAVKRQLLGNSVPAVVGGGTVSFVNPQTHRYLDDPERREEGGTPAIIEAIRAGLVFRLQQAVGTDTIEAIEQARVRRVLDTLEAEPDIEILGGTGAERLAIFSLRFRHGASELHYGFVVALLNDLFGIQARGGCSCAGPYGHTLLGLDEDRSAALEAQVNAGLGALRPGWVRLNVNYFIDDAEVAYLLDALRLVARHGWRLLPSYRLDARAGLWKHRDGTPPLPASLAAVDFLAAPETPARAPTVNYGALLEEAERILEGGASMAHCRATSAEATLPPAADADRWFTLAAEVVAALEEEASDTAAAAGAA</sequence>
<organism evidence="4 5">
    <name type="scientific">Pseudohaliea rubra DSM 19751</name>
    <dbReference type="NCBI Taxonomy" id="1265313"/>
    <lineage>
        <taxon>Bacteria</taxon>
        <taxon>Pseudomonadati</taxon>
        <taxon>Pseudomonadota</taxon>
        <taxon>Gammaproteobacteria</taxon>
        <taxon>Cellvibrionales</taxon>
        <taxon>Halieaceae</taxon>
        <taxon>Pseudohaliea</taxon>
    </lineage>
</organism>